<keyword evidence="2" id="KW-1185">Reference proteome</keyword>
<dbReference type="EMBL" id="QJKJ01004158">
    <property type="protein sequence ID" value="RDX95328.1"/>
    <property type="molecule type" value="Genomic_DNA"/>
</dbReference>
<proteinExistence type="predicted"/>
<feature type="non-terminal residue" evidence="1">
    <location>
        <position position="1"/>
    </location>
</feature>
<evidence type="ECO:0000313" key="1">
    <source>
        <dbReference type="EMBL" id="RDX95328.1"/>
    </source>
</evidence>
<sequence length="182" mass="20619">MGPTYSVMGCKQALEDKERVTFFHRRERRQRHEHIDHARHAKPCNCSSLVSSQQQGHKTKEKLIEFLCSSCLLCVSCPLACVCCVIKLPCRMCHQALRCAWQWACYGSKNRIYAADYSSFSDIDSDVTSGKVKPSSVSEDTRDRFHRLLCKACQEWDSNPCPFGPVPETGALDQLGHLDTCE</sequence>
<dbReference type="OrthoDB" id="1730397at2759"/>
<gene>
    <name evidence="1" type="ORF">CR513_22171</name>
</gene>
<organism evidence="1 2">
    <name type="scientific">Mucuna pruriens</name>
    <name type="common">Velvet bean</name>
    <name type="synonym">Dolichos pruriens</name>
    <dbReference type="NCBI Taxonomy" id="157652"/>
    <lineage>
        <taxon>Eukaryota</taxon>
        <taxon>Viridiplantae</taxon>
        <taxon>Streptophyta</taxon>
        <taxon>Embryophyta</taxon>
        <taxon>Tracheophyta</taxon>
        <taxon>Spermatophyta</taxon>
        <taxon>Magnoliopsida</taxon>
        <taxon>eudicotyledons</taxon>
        <taxon>Gunneridae</taxon>
        <taxon>Pentapetalae</taxon>
        <taxon>rosids</taxon>
        <taxon>fabids</taxon>
        <taxon>Fabales</taxon>
        <taxon>Fabaceae</taxon>
        <taxon>Papilionoideae</taxon>
        <taxon>50 kb inversion clade</taxon>
        <taxon>NPAAA clade</taxon>
        <taxon>indigoferoid/millettioid clade</taxon>
        <taxon>Phaseoleae</taxon>
        <taxon>Mucuna</taxon>
    </lineage>
</organism>
<comment type="caution">
    <text evidence="1">The sequence shown here is derived from an EMBL/GenBank/DDBJ whole genome shotgun (WGS) entry which is preliminary data.</text>
</comment>
<name>A0A371GXN0_MUCPR</name>
<protein>
    <submittedName>
        <fullName evidence="1">Uncharacterized protein</fullName>
    </submittedName>
</protein>
<dbReference type="AlphaFoldDB" id="A0A371GXN0"/>
<evidence type="ECO:0000313" key="2">
    <source>
        <dbReference type="Proteomes" id="UP000257109"/>
    </source>
</evidence>
<dbReference type="Proteomes" id="UP000257109">
    <property type="component" value="Unassembled WGS sequence"/>
</dbReference>
<reference evidence="1" key="1">
    <citation type="submission" date="2018-05" db="EMBL/GenBank/DDBJ databases">
        <title>Draft genome of Mucuna pruriens seed.</title>
        <authorList>
            <person name="Nnadi N.E."/>
            <person name="Vos R."/>
            <person name="Hasami M.H."/>
            <person name="Devisetty U.K."/>
            <person name="Aguiy J.C."/>
        </authorList>
    </citation>
    <scope>NUCLEOTIDE SEQUENCE [LARGE SCALE GENOMIC DNA]</scope>
    <source>
        <strain evidence="1">JCA_2017</strain>
    </source>
</reference>
<accession>A0A371GXN0</accession>